<dbReference type="SMART" id="SM00756">
    <property type="entry name" value="VKc"/>
    <property type="match status" value="1"/>
</dbReference>
<sequence length="135" mass="14686">MRYIITVLALAGLVVSYLALRVHYSNDVEPCDINAHWDCGVVNHSPFAMIGPVPVAAIGMAGYVLLGVLAMMRLRALLLAGTLIGLGFALYLTYIEKFVLMVYCLYCVISQGLILILTLLSAGWLWSARRAAPQA</sequence>
<dbReference type="InterPro" id="IPR012932">
    <property type="entry name" value="VKOR"/>
</dbReference>
<comment type="similarity">
    <text evidence="2">Belongs to the VKOR family.</text>
</comment>
<keyword evidence="9" id="KW-0676">Redox-active center</keyword>
<evidence type="ECO:0000256" key="3">
    <source>
        <dbReference type="ARBA" id="ARBA00022692"/>
    </source>
</evidence>
<dbReference type="GO" id="GO:0048038">
    <property type="term" value="F:quinone binding"/>
    <property type="evidence" value="ECO:0007669"/>
    <property type="project" value="UniProtKB-KW"/>
</dbReference>
<protein>
    <submittedName>
        <fullName evidence="12">Vitamin K epoxide reductase family protein</fullName>
    </submittedName>
</protein>
<keyword evidence="3 10" id="KW-0812">Transmembrane</keyword>
<dbReference type="Pfam" id="PF07884">
    <property type="entry name" value="VKOR"/>
    <property type="match status" value="1"/>
</dbReference>
<keyword evidence="6" id="KW-0560">Oxidoreductase</keyword>
<dbReference type="InterPro" id="IPR038354">
    <property type="entry name" value="VKOR_sf"/>
</dbReference>
<dbReference type="GO" id="GO:0016491">
    <property type="term" value="F:oxidoreductase activity"/>
    <property type="evidence" value="ECO:0007669"/>
    <property type="project" value="UniProtKB-KW"/>
</dbReference>
<dbReference type="AlphaFoldDB" id="A0A9J7BYI0"/>
<dbReference type="RefSeq" id="WP_260796140.1">
    <property type="nucleotide sequence ID" value="NZ_CP093313.1"/>
</dbReference>
<feature type="transmembrane region" description="Helical" evidence="10">
    <location>
        <begin position="45"/>
        <end position="69"/>
    </location>
</feature>
<evidence type="ECO:0000256" key="1">
    <source>
        <dbReference type="ARBA" id="ARBA00004141"/>
    </source>
</evidence>
<gene>
    <name evidence="12" type="ORF">MOP44_11275</name>
</gene>
<keyword evidence="5 10" id="KW-1133">Transmembrane helix</keyword>
<dbReference type="Proteomes" id="UP001059380">
    <property type="component" value="Chromosome"/>
</dbReference>
<keyword evidence="8" id="KW-1015">Disulfide bond</keyword>
<evidence type="ECO:0000313" key="12">
    <source>
        <dbReference type="EMBL" id="UWZ86501.1"/>
    </source>
</evidence>
<evidence type="ECO:0000256" key="7">
    <source>
        <dbReference type="ARBA" id="ARBA00023136"/>
    </source>
</evidence>
<proteinExistence type="inferred from homology"/>
<evidence type="ECO:0000256" key="4">
    <source>
        <dbReference type="ARBA" id="ARBA00022719"/>
    </source>
</evidence>
<keyword evidence="13" id="KW-1185">Reference proteome</keyword>
<comment type="subcellular location">
    <subcellularLocation>
        <location evidence="1">Membrane</location>
        <topology evidence="1">Multi-pass membrane protein</topology>
    </subcellularLocation>
</comment>
<dbReference type="Gene3D" id="1.20.1440.130">
    <property type="entry name" value="VKOR domain"/>
    <property type="match status" value="1"/>
</dbReference>
<keyword evidence="4" id="KW-0874">Quinone</keyword>
<evidence type="ECO:0000256" key="9">
    <source>
        <dbReference type="ARBA" id="ARBA00023284"/>
    </source>
</evidence>
<dbReference type="KEGG" id="orp:MOP44_11275"/>
<dbReference type="EMBL" id="CP093313">
    <property type="protein sequence ID" value="UWZ86501.1"/>
    <property type="molecule type" value="Genomic_DNA"/>
</dbReference>
<dbReference type="CDD" id="cd12916">
    <property type="entry name" value="VKOR_1"/>
    <property type="match status" value="1"/>
</dbReference>
<reference evidence="12" key="1">
    <citation type="submission" date="2021-04" db="EMBL/GenBank/DDBJ databases">
        <title>Phylogenetic analysis of Acidobacteriaceae.</title>
        <authorList>
            <person name="Qiu L."/>
            <person name="Zhang Q."/>
        </authorList>
    </citation>
    <scope>NUCLEOTIDE SEQUENCE</scope>
    <source>
        <strain evidence="12">DSM 25168</strain>
    </source>
</reference>
<dbReference type="GO" id="GO:0016020">
    <property type="term" value="C:membrane"/>
    <property type="evidence" value="ECO:0007669"/>
    <property type="project" value="UniProtKB-SubCell"/>
</dbReference>
<organism evidence="12 13">
    <name type="scientific">Occallatibacter riparius</name>
    <dbReference type="NCBI Taxonomy" id="1002689"/>
    <lineage>
        <taxon>Bacteria</taxon>
        <taxon>Pseudomonadati</taxon>
        <taxon>Acidobacteriota</taxon>
        <taxon>Terriglobia</taxon>
        <taxon>Terriglobales</taxon>
        <taxon>Acidobacteriaceae</taxon>
        <taxon>Occallatibacter</taxon>
    </lineage>
</organism>
<evidence type="ECO:0000256" key="2">
    <source>
        <dbReference type="ARBA" id="ARBA00006214"/>
    </source>
</evidence>
<feature type="domain" description="Vitamin K epoxide reductase" evidence="11">
    <location>
        <begin position="1"/>
        <end position="125"/>
    </location>
</feature>
<feature type="transmembrane region" description="Helical" evidence="10">
    <location>
        <begin position="76"/>
        <end position="94"/>
    </location>
</feature>
<evidence type="ECO:0000313" key="13">
    <source>
        <dbReference type="Proteomes" id="UP001059380"/>
    </source>
</evidence>
<name>A0A9J7BYI0_9BACT</name>
<evidence type="ECO:0000256" key="6">
    <source>
        <dbReference type="ARBA" id="ARBA00023002"/>
    </source>
</evidence>
<keyword evidence="7 10" id="KW-0472">Membrane</keyword>
<evidence type="ECO:0000256" key="10">
    <source>
        <dbReference type="SAM" id="Phobius"/>
    </source>
</evidence>
<evidence type="ECO:0000256" key="8">
    <source>
        <dbReference type="ARBA" id="ARBA00023157"/>
    </source>
</evidence>
<accession>A0A9J7BYI0</accession>
<feature type="transmembrane region" description="Helical" evidence="10">
    <location>
        <begin position="100"/>
        <end position="126"/>
    </location>
</feature>
<evidence type="ECO:0000259" key="11">
    <source>
        <dbReference type="SMART" id="SM00756"/>
    </source>
</evidence>
<evidence type="ECO:0000256" key="5">
    <source>
        <dbReference type="ARBA" id="ARBA00022989"/>
    </source>
</evidence>
<dbReference type="InterPro" id="IPR044698">
    <property type="entry name" value="VKOR/LTO1"/>
</dbReference>